<evidence type="ECO:0000256" key="3">
    <source>
        <dbReference type="ARBA" id="ARBA00022764"/>
    </source>
</evidence>
<dbReference type="STRING" id="660470.Theba_1427"/>
<proteinExistence type="predicted"/>
<organism evidence="6 7">
    <name type="scientific">Mesotoga prima MesG1.Ag.4.2</name>
    <dbReference type="NCBI Taxonomy" id="660470"/>
    <lineage>
        <taxon>Bacteria</taxon>
        <taxon>Thermotogati</taxon>
        <taxon>Thermotogota</taxon>
        <taxon>Thermotogae</taxon>
        <taxon>Kosmotogales</taxon>
        <taxon>Kosmotogaceae</taxon>
        <taxon>Mesotoga</taxon>
    </lineage>
</organism>
<accession>I2F5B0</accession>
<comment type="subcellular location">
    <subcellularLocation>
        <location evidence="1">Cell outer membrane</location>
        <topology evidence="1">Single-pass membrane protein</topology>
    </subcellularLocation>
    <subcellularLocation>
        <location evidence="2">Periplasm</location>
    </subcellularLocation>
</comment>
<dbReference type="SUPFAM" id="SSF54523">
    <property type="entry name" value="Pili subunits"/>
    <property type="match status" value="1"/>
</dbReference>
<dbReference type="GO" id="GO:0042597">
    <property type="term" value="C:periplasmic space"/>
    <property type="evidence" value="ECO:0007669"/>
    <property type="project" value="UniProtKB-SubCell"/>
</dbReference>
<reference evidence="6 7" key="1">
    <citation type="journal article" date="2012" name="Genome Biol. Evol.">
        <title>Genome Sequence of the Mesophilic Thermotogales Bacterium Mesotoga prima MesG1.Ag.4.2 Reveals the Largest Thermotogales Genome To Date.</title>
        <authorList>
            <person name="Zhaxybayeva O."/>
            <person name="Swithers K.S."/>
            <person name="Foght J."/>
            <person name="Green A.G."/>
            <person name="Bruce D."/>
            <person name="Detter C."/>
            <person name="Han S."/>
            <person name="Teshima H."/>
            <person name="Han J."/>
            <person name="Woyke T."/>
            <person name="Pitluck S."/>
            <person name="Nolan M."/>
            <person name="Ivanova N."/>
            <person name="Pati A."/>
            <person name="Land M.L."/>
            <person name="Dlutek M."/>
            <person name="Doolittle W.F."/>
            <person name="Noll K.M."/>
            <person name="Nesbo C.L."/>
        </authorList>
    </citation>
    <scope>NUCLEOTIDE SEQUENCE [LARGE SCALE GENOMIC DNA]</scope>
    <source>
        <strain evidence="7">mesG1.Ag.4.2</strain>
    </source>
</reference>
<dbReference type="Pfam" id="PF07963">
    <property type="entry name" value="N_methyl"/>
    <property type="match status" value="1"/>
</dbReference>
<sequence precursor="true">MNLTMSCFMCSRRRGFSVIEMLIVLAVLAGLIAVIAPIGVNTLRKSQAVSVAKDLKTLSSVFSSKIYLDGGVPVVIGELGRNVDGRSFGAAWKKNDDGEYNYFVFTNRSVDFETVSDVLVDSRQGIPFGIDDFTFLDGGLGRESLDSETIYYSLLGENFIAPLTEFGSTFNEISEGLKTLIQEFFVNNGRYPRDWIDKESGKDYRFEDLSLDASFWANSAFGGVVYKPAGKLLRVSPDKGYKFVFNFLGSSEKGELTERLKWDLIYNIGNDSADTGCWYFHSLEGRKIDISTLEIVKLS</sequence>
<dbReference type="AlphaFoldDB" id="I2F5B0"/>
<keyword evidence="5" id="KW-0812">Transmembrane</keyword>
<evidence type="ECO:0000313" key="6">
    <source>
        <dbReference type="EMBL" id="AFK07113.1"/>
    </source>
</evidence>
<dbReference type="GO" id="GO:0009279">
    <property type="term" value="C:cell outer membrane"/>
    <property type="evidence" value="ECO:0007669"/>
    <property type="project" value="UniProtKB-SubCell"/>
</dbReference>
<dbReference type="Gene3D" id="3.30.700.10">
    <property type="entry name" value="Glycoprotein, Type 4 Pilin"/>
    <property type="match status" value="1"/>
</dbReference>
<evidence type="ECO:0000256" key="2">
    <source>
        <dbReference type="ARBA" id="ARBA00004418"/>
    </source>
</evidence>
<keyword evidence="4" id="KW-0998">Cell outer membrane</keyword>
<dbReference type="InterPro" id="IPR012902">
    <property type="entry name" value="N_methyl_site"/>
</dbReference>
<evidence type="ECO:0000256" key="1">
    <source>
        <dbReference type="ARBA" id="ARBA00004203"/>
    </source>
</evidence>
<evidence type="ECO:0000256" key="5">
    <source>
        <dbReference type="SAM" id="Phobius"/>
    </source>
</evidence>
<dbReference type="KEGG" id="mpg:Theba_1427"/>
<protein>
    <submittedName>
        <fullName evidence="6">Prepilin-type N-terminal cleavage/methylation domain-containing protein</fullName>
    </submittedName>
</protein>
<name>I2F5B0_9BACT</name>
<dbReference type="HOGENOM" id="CLU_930026_0_0_0"/>
<evidence type="ECO:0000313" key="7">
    <source>
        <dbReference type="Proteomes" id="UP000002881"/>
    </source>
</evidence>
<feature type="transmembrane region" description="Helical" evidence="5">
    <location>
        <begin position="21"/>
        <end position="40"/>
    </location>
</feature>
<dbReference type="eggNOG" id="COG4970">
    <property type="taxonomic scope" value="Bacteria"/>
</dbReference>
<gene>
    <name evidence="6" type="ORF">Theba_1427</name>
</gene>
<keyword evidence="5" id="KW-0472">Membrane</keyword>
<dbReference type="InterPro" id="IPR045584">
    <property type="entry name" value="Pilin-like"/>
</dbReference>
<keyword evidence="3" id="KW-0574">Periplasm</keyword>
<dbReference type="EMBL" id="CP003532">
    <property type="protein sequence ID" value="AFK07113.1"/>
    <property type="molecule type" value="Genomic_DNA"/>
</dbReference>
<keyword evidence="5" id="KW-1133">Transmembrane helix</keyword>
<keyword evidence="7" id="KW-1185">Reference proteome</keyword>
<evidence type="ECO:0000256" key="4">
    <source>
        <dbReference type="ARBA" id="ARBA00023237"/>
    </source>
</evidence>
<dbReference type="Proteomes" id="UP000002881">
    <property type="component" value="Chromosome"/>
</dbReference>
<dbReference type="NCBIfam" id="TIGR02532">
    <property type="entry name" value="IV_pilin_GFxxxE"/>
    <property type="match status" value="1"/>
</dbReference>